<reference evidence="2 3" key="1">
    <citation type="journal article" date="2019" name="Commun. Biol.">
        <title>The bagworm genome reveals a unique fibroin gene that provides high tensile strength.</title>
        <authorList>
            <person name="Kono N."/>
            <person name="Nakamura H."/>
            <person name="Ohtoshi R."/>
            <person name="Tomita M."/>
            <person name="Numata K."/>
            <person name="Arakawa K."/>
        </authorList>
    </citation>
    <scope>NUCLEOTIDE SEQUENCE [LARGE SCALE GENOMIC DNA]</scope>
</reference>
<evidence type="ECO:0000313" key="3">
    <source>
        <dbReference type="Proteomes" id="UP000299102"/>
    </source>
</evidence>
<proteinExistence type="predicted"/>
<sequence length="87" mass="10026">MTSTGRLGSSKSRRTIRDNHLPPPMPSRILRQVTRVLSAPWEFCFRPVHDFDTNLTSDYNPYPPFSPDLDSSLTPDYSLLWPRGFSE</sequence>
<evidence type="ECO:0000256" key="1">
    <source>
        <dbReference type="SAM" id="MobiDB-lite"/>
    </source>
</evidence>
<feature type="compositionally biased region" description="Polar residues" evidence="1">
    <location>
        <begin position="1"/>
        <end position="10"/>
    </location>
</feature>
<accession>A0A4C1SNU8</accession>
<comment type="caution">
    <text evidence="2">The sequence shown here is derived from an EMBL/GenBank/DDBJ whole genome shotgun (WGS) entry which is preliminary data.</text>
</comment>
<dbReference type="EMBL" id="BGZK01000011">
    <property type="protein sequence ID" value="GBP03772.1"/>
    <property type="molecule type" value="Genomic_DNA"/>
</dbReference>
<name>A0A4C1SNU8_EUMVA</name>
<organism evidence="2 3">
    <name type="scientific">Eumeta variegata</name>
    <name type="common">Bagworm moth</name>
    <name type="synonym">Eumeta japonica</name>
    <dbReference type="NCBI Taxonomy" id="151549"/>
    <lineage>
        <taxon>Eukaryota</taxon>
        <taxon>Metazoa</taxon>
        <taxon>Ecdysozoa</taxon>
        <taxon>Arthropoda</taxon>
        <taxon>Hexapoda</taxon>
        <taxon>Insecta</taxon>
        <taxon>Pterygota</taxon>
        <taxon>Neoptera</taxon>
        <taxon>Endopterygota</taxon>
        <taxon>Lepidoptera</taxon>
        <taxon>Glossata</taxon>
        <taxon>Ditrysia</taxon>
        <taxon>Tineoidea</taxon>
        <taxon>Psychidae</taxon>
        <taxon>Oiketicinae</taxon>
        <taxon>Eumeta</taxon>
    </lineage>
</organism>
<dbReference type="AlphaFoldDB" id="A0A4C1SNU8"/>
<protein>
    <submittedName>
        <fullName evidence="2">Uncharacterized protein</fullName>
    </submittedName>
</protein>
<feature type="region of interest" description="Disordered" evidence="1">
    <location>
        <begin position="1"/>
        <end position="25"/>
    </location>
</feature>
<evidence type="ECO:0000313" key="2">
    <source>
        <dbReference type="EMBL" id="GBP03772.1"/>
    </source>
</evidence>
<keyword evidence="3" id="KW-1185">Reference proteome</keyword>
<dbReference type="Proteomes" id="UP000299102">
    <property type="component" value="Unassembled WGS sequence"/>
</dbReference>
<gene>
    <name evidence="2" type="ORF">EVAR_2492_1</name>
</gene>